<evidence type="ECO:0000256" key="3">
    <source>
        <dbReference type="ARBA" id="ARBA00023015"/>
    </source>
</evidence>
<feature type="domain" description="Myb-like" evidence="9">
    <location>
        <begin position="92"/>
        <end position="142"/>
    </location>
</feature>
<dbReference type="SUPFAM" id="SSF46689">
    <property type="entry name" value="Homeodomain-like"/>
    <property type="match status" value="1"/>
</dbReference>
<feature type="region of interest" description="Disordered" evidence="8">
    <location>
        <begin position="478"/>
        <end position="521"/>
    </location>
</feature>
<evidence type="ECO:0000256" key="4">
    <source>
        <dbReference type="ARBA" id="ARBA00023125"/>
    </source>
</evidence>
<feature type="region of interest" description="Disordered" evidence="8">
    <location>
        <begin position="328"/>
        <end position="356"/>
    </location>
</feature>
<feature type="compositionally biased region" description="Basic and acidic residues" evidence="8">
    <location>
        <begin position="432"/>
        <end position="451"/>
    </location>
</feature>
<dbReference type="CDD" id="cd00167">
    <property type="entry name" value="SANT"/>
    <property type="match status" value="2"/>
</dbReference>
<evidence type="ECO:0000256" key="6">
    <source>
        <dbReference type="ARBA" id="ARBA00023163"/>
    </source>
</evidence>
<feature type="domain" description="HTH myb-type" evidence="10">
    <location>
        <begin position="92"/>
        <end position="146"/>
    </location>
</feature>
<feature type="domain" description="Myb-like" evidence="9">
    <location>
        <begin position="39"/>
        <end position="91"/>
    </location>
</feature>
<dbReference type="PROSITE" id="PS50090">
    <property type="entry name" value="MYB_LIKE"/>
    <property type="match status" value="2"/>
</dbReference>
<evidence type="ECO:0000259" key="9">
    <source>
        <dbReference type="PROSITE" id="PS50090"/>
    </source>
</evidence>
<evidence type="ECO:0000259" key="10">
    <source>
        <dbReference type="PROSITE" id="PS51294"/>
    </source>
</evidence>
<organism evidence="11 12">
    <name type="scientific">Oldenlandia corymbosa var. corymbosa</name>
    <dbReference type="NCBI Taxonomy" id="529605"/>
    <lineage>
        <taxon>Eukaryota</taxon>
        <taxon>Viridiplantae</taxon>
        <taxon>Streptophyta</taxon>
        <taxon>Embryophyta</taxon>
        <taxon>Tracheophyta</taxon>
        <taxon>Spermatophyta</taxon>
        <taxon>Magnoliopsida</taxon>
        <taxon>eudicotyledons</taxon>
        <taxon>Gunneridae</taxon>
        <taxon>Pentapetalae</taxon>
        <taxon>asterids</taxon>
        <taxon>lamiids</taxon>
        <taxon>Gentianales</taxon>
        <taxon>Rubiaceae</taxon>
        <taxon>Rubioideae</taxon>
        <taxon>Spermacoceae</taxon>
        <taxon>Hedyotis-Oldenlandia complex</taxon>
        <taxon>Oldenlandia</taxon>
    </lineage>
</organism>
<keyword evidence="4" id="KW-0238">DNA-binding</keyword>
<dbReference type="PROSITE" id="PS51294">
    <property type="entry name" value="HTH_MYB"/>
    <property type="match status" value="2"/>
</dbReference>
<feature type="compositionally biased region" description="Low complexity" evidence="8">
    <location>
        <begin position="8"/>
        <end position="21"/>
    </location>
</feature>
<dbReference type="PANTHER" id="PTHR47995">
    <property type="entry name" value="TRANSCRIPTION FACTOR MYB33-RELATED"/>
    <property type="match status" value="1"/>
</dbReference>
<keyword evidence="12" id="KW-1185">Reference proteome</keyword>
<keyword evidence="3" id="KW-0805">Transcription regulation</keyword>
<keyword evidence="2" id="KW-0677">Repeat</keyword>
<dbReference type="Proteomes" id="UP001161247">
    <property type="component" value="Chromosome 1"/>
</dbReference>
<evidence type="ECO:0000256" key="7">
    <source>
        <dbReference type="ARBA" id="ARBA00023242"/>
    </source>
</evidence>
<dbReference type="Pfam" id="PF00249">
    <property type="entry name" value="Myb_DNA-binding"/>
    <property type="match status" value="2"/>
</dbReference>
<name>A0AAV1C3Z5_OLDCO</name>
<evidence type="ECO:0000313" key="12">
    <source>
        <dbReference type="Proteomes" id="UP001161247"/>
    </source>
</evidence>
<dbReference type="GO" id="GO:0005634">
    <property type="term" value="C:nucleus"/>
    <property type="evidence" value="ECO:0007669"/>
    <property type="project" value="UniProtKB-SubCell"/>
</dbReference>
<feature type="compositionally biased region" description="Low complexity" evidence="8">
    <location>
        <begin position="225"/>
        <end position="237"/>
    </location>
</feature>
<proteinExistence type="predicted"/>
<gene>
    <name evidence="11" type="ORF">OLC1_LOCUS2448</name>
</gene>
<dbReference type="Gene3D" id="1.10.10.60">
    <property type="entry name" value="Homeodomain-like"/>
    <property type="match status" value="2"/>
</dbReference>
<feature type="compositionally biased region" description="Polar residues" evidence="8">
    <location>
        <begin position="490"/>
        <end position="514"/>
    </location>
</feature>
<dbReference type="InterPro" id="IPR009057">
    <property type="entry name" value="Homeodomain-like_sf"/>
</dbReference>
<feature type="compositionally biased region" description="Acidic residues" evidence="8">
    <location>
        <begin position="452"/>
        <end position="463"/>
    </location>
</feature>
<feature type="region of interest" description="Disordered" evidence="8">
    <location>
        <begin position="1"/>
        <end position="22"/>
    </location>
</feature>
<dbReference type="GO" id="GO:0003677">
    <property type="term" value="F:DNA binding"/>
    <property type="evidence" value="ECO:0007669"/>
    <property type="project" value="UniProtKB-KW"/>
</dbReference>
<dbReference type="PANTHER" id="PTHR47995:SF23">
    <property type="entry name" value="TRANSCRIPTION FACTOR GAMYB-LIKE"/>
    <property type="match status" value="1"/>
</dbReference>
<evidence type="ECO:0000256" key="5">
    <source>
        <dbReference type="ARBA" id="ARBA00023159"/>
    </source>
</evidence>
<dbReference type="FunFam" id="1.10.10.60:FF:000119">
    <property type="entry name" value="Transcription factor GAMYB"/>
    <property type="match status" value="1"/>
</dbReference>
<dbReference type="EMBL" id="OX459118">
    <property type="protein sequence ID" value="CAI9090256.1"/>
    <property type="molecule type" value="Genomic_DNA"/>
</dbReference>
<feature type="domain" description="HTH myb-type" evidence="10">
    <location>
        <begin position="39"/>
        <end position="91"/>
    </location>
</feature>
<evidence type="ECO:0000313" key="11">
    <source>
        <dbReference type="EMBL" id="CAI9090256.1"/>
    </source>
</evidence>
<dbReference type="GO" id="GO:0048235">
    <property type="term" value="P:pollen sperm cell differentiation"/>
    <property type="evidence" value="ECO:0007669"/>
    <property type="project" value="UniProtKB-ARBA"/>
</dbReference>
<dbReference type="InterPro" id="IPR017930">
    <property type="entry name" value="Myb_dom"/>
</dbReference>
<feature type="compositionally biased region" description="Low complexity" evidence="8">
    <location>
        <begin position="330"/>
        <end position="340"/>
    </location>
</feature>
<sequence>MAPDGSLTTTTPPKTKSIVVVGGAGVGGGSSSSLSSTSRQTMKKGPWTAAEDAILMEYVKKHGEGNWNAVQRNSGLMRCGKSCRLRWANHLRPNLKKGAFSSEEENLIVQLHAKLGNKWARMASQLPGRTDNEIKNYWNTRLKRRQRAGLPIYPLEIRPNNYHQEIPQINNIIPSSSSSLISLLSNNNSHGHGQKSYSSPMSIFDLFHTSSQPAMHHPPPPPPSSQDLLNSSSSSSSFLTKTNHNGLALSLSSSVNSLFSPAPSPASFAFNNHNQGLSQSLPMPPLQFGHLDFGLHSRPFSGSSFESQDGKGLSSETELPSIQSLVQVKTSTTTTGSSGTEDYMIATSSGDFDDRDRNETTATMEGFSQNNSNSGLLGDLLGESQALKRATTSVNDGGNDDDQMENETPENFLWDYKLMEDEEGQKLDYTHVEDSSHVHSSTGDERMRTLSEEEGNVNPGDDDLLSILDTFPVTMPEWCDGNGGNNNNNKVVSNGQSSDSAGINGPENETQPEYSFSPVPGSSLDHNNNWNMGACSWKNLPGIH</sequence>
<dbReference type="FunFam" id="1.10.10.60:FF:000001">
    <property type="entry name" value="MYB-related transcription factor"/>
    <property type="match status" value="1"/>
</dbReference>
<reference evidence="11" key="1">
    <citation type="submission" date="2023-03" db="EMBL/GenBank/DDBJ databases">
        <authorList>
            <person name="Julca I."/>
        </authorList>
    </citation>
    <scope>NUCLEOTIDE SEQUENCE</scope>
</reference>
<feature type="region of interest" description="Disordered" evidence="8">
    <location>
        <begin position="432"/>
        <end position="463"/>
    </location>
</feature>
<keyword evidence="5" id="KW-0010">Activator</keyword>
<protein>
    <submittedName>
        <fullName evidence="11">OLC1v1024990C2</fullName>
    </submittedName>
</protein>
<comment type="subcellular location">
    <subcellularLocation>
        <location evidence="1">Nucleus</location>
    </subcellularLocation>
</comment>
<dbReference type="SMART" id="SM00717">
    <property type="entry name" value="SANT"/>
    <property type="match status" value="2"/>
</dbReference>
<dbReference type="InterPro" id="IPR001005">
    <property type="entry name" value="SANT/Myb"/>
</dbReference>
<evidence type="ECO:0000256" key="2">
    <source>
        <dbReference type="ARBA" id="ARBA00022737"/>
    </source>
</evidence>
<evidence type="ECO:0000256" key="1">
    <source>
        <dbReference type="ARBA" id="ARBA00004123"/>
    </source>
</evidence>
<evidence type="ECO:0000256" key="8">
    <source>
        <dbReference type="SAM" id="MobiDB-lite"/>
    </source>
</evidence>
<keyword evidence="6" id="KW-0804">Transcription</keyword>
<keyword evidence="7" id="KW-0539">Nucleus</keyword>
<dbReference type="GO" id="GO:0040008">
    <property type="term" value="P:regulation of growth"/>
    <property type="evidence" value="ECO:0007669"/>
    <property type="project" value="UniProtKB-ARBA"/>
</dbReference>
<accession>A0AAV1C3Z5</accession>
<dbReference type="GO" id="GO:0045893">
    <property type="term" value="P:positive regulation of DNA-templated transcription"/>
    <property type="evidence" value="ECO:0007669"/>
    <property type="project" value="UniProtKB-ARBA"/>
</dbReference>
<dbReference type="AlphaFoldDB" id="A0AAV1C3Z5"/>
<feature type="region of interest" description="Disordered" evidence="8">
    <location>
        <begin position="210"/>
        <end position="237"/>
    </location>
</feature>